<reference evidence="1 2" key="1">
    <citation type="journal article" date="2014" name="Curr. Biol.">
        <title>The genome of the clonal raider ant Cerapachys biroi.</title>
        <authorList>
            <person name="Oxley P.R."/>
            <person name="Ji L."/>
            <person name="Fetter-Pruneda I."/>
            <person name="McKenzie S.K."/>
            <person name="Li C."/>
            <person name="Hu H."/>
            <person name="Zhang G."/>
            <person name="Kronauer D.J."/>
        </authorList>
    </citation>
    <scope>NUCLEOTIDE SEQUENCE [LARGE SCALE GENOMIC DNA]</scope>
</reference>
<gene>
    <name evidence="1" type="ORF">X777_08055</name>
</gene>
<dbReference type="AlphaFoldDB" id="A0A026W900"/>
<proteinExistence type="predicted"/>
<name>A0A026W900_OOCBI</name>
<accession>A0A026W900</accession>
<dbReference type="EMBL" id="KK107323">
    <property type="protein sequence ID" value="EZA52572.1"/>
    <property type="molecule type" value="Genomic_DNA"/>
</dbReference>
<protein>
    <submittedName>
        <fullName evidence="1">Uncharacterized protein</fullName>
    </submittedName>
</protein>
<keyword evidence="2" id="KW-1185">Reference proteome</keyword>
<organism evidence="1 2">
    <name type="scientific">Ooceraea biroi</name>
    <name type="common">Clonal raider ant</name>
    <name type="synonym">Cerapachys biroi</name>
    <dbReference type="NCBI Taxonomy" id="2015173"/>
    <lineage>
        <taxon>Eukaryota</taxon>
        <taxon>Metazoa</taxon>
        <taxon>Ecdysozoa</taxon>
        <taxon>Arthropoda</taxon>
        <taxon>Hexapoda</taxon>
        <taxon>Insecta</taxon>
        <taxon>Pterygota</taxon>
        <taxon>Neoptera</taxon>
        <taxon>Endopterygota</taxon>
        <taxon>Hymenoptera</taxon>
        <taxon>Apocrita</taxon>
        <taxon>Aculeata</taxon>
        <taxon>Formicoidea</taxon>
        <taxon>Formicidae</taxon>
        <taxon>Dorylinae</taxon>
        <taxon>Ooceraea</taxon>
    </lineage>
</organism>
<sequence length="69" mass="7640">MDIECVLSPIECSRTIDSDDCFSSTWPGFYIGKCTGCFSNCTIGLAQRAARAHSNVSQCKYAPRQRRSV</sequence>
<evidence type="ECO:0000313" key="2">
    <source>
        <dbReference type="Proteomes" id="UP000053097"/>
    </source>
</evidence>
<evidence type="ECO:0000313" key="1">
    <source>
        <dbReference type="EMBL" id="EZA52572.1"/>
    </source>
</evidence>
<dbReference type="Proteomes" id="UP000053097">
    <property type="component" value="Unassembled WGS sequence"/>
</dbReference>